<dbReference type="GO" id="GO:0097149">
    <property type="term" value="C:centralspindlin complex"/>
    <property type="evidence" value="ECO:0007669"/>
    <property type="project" value="TreeGrafter"/>
</dbReference>
<dbReference type="Gene3D" id="1.10.555.10">
    <property type="entry name" value="Rho GTPase activation protein"/>
    <property type="match status" value="1"/>
</dbReference>
<evidence type="ECO:0000259" key="6">
    <source>
        <dbReference type="PROSITE" id="PS50238"/>
    </source>
</evidence>
<evidence type="ECO:0000256" key="3">
    <source>
        <dbReference type="SAM" id="Coils"/>
    </source>
</evidence>
<dbReference type="GO" id="GO:0032154">
    <property type="term" value="C:cleavage furrow"/>
    <property type="evidence" value="ECO:0007669"/>
    <property type="project" value="TreeGrafter"/>
</dbReference>
<organism evidence="7 8">
    <name type="scientific">Anas platyrhynchos</name>
    <name type="common">Mallard</name>
    <name type="synonym">Anas boschas</name>
    <dbReference type="NCBI Taxonomy" id="8839"/>
    <lineage>
        <taxon>Eukaryota</taxon>
        <taxon>Metazoa</taxon>
        <taxon>Chordata</taxon>
        <taxon>Craniata</taxon>
        <taxon>Vertebrata</taxon>
        <taxon>Euteleostomi</taxon>
        <taxon>Archelosauria</taxon>
        <taxon>Archosauria</taxon>
        <taxon>Dinosauria</taxon>
        <taxon>Saurischia</taxon>
        <taxon>Theropoda</taxon>
        <taxon>Coelurosauria</taxon>
        <taxon>Aves</taxon>
        <taxon>Neognathae</taxon>
        <taxon>Galloanserae</taxon>
        <taxon>Anseriformes</taxon>
        <taxon>Anatidae</taxon>
        <taxon>Anatinae</taxon>
        <taxon>Anas</taxon>
    </lineage>
</organism>
<evidence type="ECO:0000256" key="4">
    <source>
        <dbReference type="SAM" id="MobiDB-lite"/>
    </source>
</evidence>
<feature type="compositionally biased region" description="Pro residues" evidence="4">
    <location>
        <begin position="218"/>
        <end position="229"/>
    </location>
</feature>
<dbReference type="GO" id="GO:0051233">
    <property type="term" value="C:spindle midzone"/>
    <property type="evidence" value="ECO:0007669"/>
    <property type="project" value="TreeGrafter"/>
</dbReference>
<dbReference type="GO" id="GO:0046872">
    <property type="term" value="F:metal ion binding"/>
    <property type="evidence" value="ECO:0007669"/>
    <property type="project" value="UniProtKB-KW"/>
</dbReference>
<dbReference type="InterPro" id="IPR008936">
    <property type="entry name" value="Rho_GTPase_activation_prot"/>
</dbReference>
<reference evidence="7" key="3">
    <citation type="submission" date="2025-09" db="UniProtKB">
        <authorList>
            <consortium name="Ensembl"/>
        </authorList>
    </citation>
    <scope>IDENTIFICATION</scope>
</reference>
<reference evidence="7" key="2">
    <citation type="submission" date="2025-08" db="UniProtKB">
        <authorList>
            <consortium name="Ensembl"/>
        </authorList>
    </citation>
    <scope>IDENTIFICATION</scope>
</reference>
<dbReference type="Pfam" id="PF00620">
    <property type="entry name" value="RhoGAP"/>
    <property type="match status" value="1"/>
</dbReference>
<proteinExistence type="predicted"/>
<dbReference type="Ensembl" id="ENSAPLT00020007766.1">
    <property type="protein sequence ID" value="ENSAPLP00020007227.1"/>
    <property type="gene ID" value="ENSAPLG00020005256.1"/>
</dbReference>
<feature type="region of interest" description="Disordered" evidence="4">
    <location>
        <begin position="179"/>
        <end position="262"/>
    </location>
</feature>
<dbReference type="Proteomes" id="UP000694400">
    <property type="component" value="Chromosome 6"/>
</dbReference>
<dbReference type="SUPFAM" id="SSF48350">
    <property type="entry name" value="GTPase activation domain, GAP"/>
    <property type="match status" value="1"/>
</dbReference>
<accession>A0A8B9SJM1</accession>
<dbReference type="PROSITE" id="PS50238">
    <property type="entry name" value="RHOGAP"/>
    <property type="match status" value="1"/>
</dbReference>
<evidence type="ECO:0000313" key="8">
    <source>
        <dbReference type="Proteomes" id="UP000694400"/>
    </source>
</evidence>
<dbReference type="Gene3D" id="3.30.60.20">
    <property type="match status" value="1"/>
</dbReference>
<evidence type="ECO:0000256" key="2">
    <source>
        <dbReference type="ARBA" id="ARBA00022833"/>
    </source>
</evidence>
<dbReference type="GO" id="GO:0005096">
    <property type="term" value="F:GTPase activator activity"/>
    <property type="evidence" value="ECO:0007669"/>
    <property type="project" value="TreeGrafter"/>
</dbReference>
<dbReference type="GO" id="GO:0030496">
    <property type="term" value="C:midbody"/>
    <property type="evidence" value="ECO:0007669"/>
    <property type="project" value="TreeGrafter"/>
</dbReference>
<dbReference type="GO" id="GO:0000281">
    <property type="term" value="P:mitotic cytokinesis"/>
    <property type="evidence" value="ECO:0007669"/>
    <property type="project" value="TreeGrafter"/>
</dbReference>
<evidence type="ECO:0008006" key="9">
    <source>
        <dbReference type="Google" id="ProtNLM"/>
    </source>
</evidence>
<dbReference type="GO" id="GO:0051256">
    <property type="term" value="P:mitotic spindle midzone assembly"/>
    <property type="evidence" value="ECO:0007669"/>
    <property type="project" value="TreeGrafter"/>
</dbReference>
<feature type="domain" description="Rho-GAP" evidence="6">
    <location>
        <begin position="322"/>
        <end position="513"/>
    </location>
</feature>
<dbReference type="AlphaFoldDB" id="A0A8B9SJM1"/>
<name>A0A8B9SJM1_ANAPL</name>
<keyword evidence="2" id="KW-0862">Zinc</keyword>
<feature type="compositionally biased region" description="Pro residues" evidence="4">
    <location>
        <begin position="597"/>
        <end position="608"/>
    </location>
</feature>
<sequence length="608" mass="64696">RGARMLRQRCGRLLAQLERALQLLELGGNYIRIARCFEATRQKCRRLEQDGRRAREQLARAEAERAALEVKLKHARNQVEVEMKKRHRAEAELEKQALRRCPRCWLGSGGAPAVLSPSSSCRSSAVDDSCQSLLSHSDISYDRTEDDVVRNDPTPCPEIAGGCLLPPWWDCGPLPMGSPPLPPLSAEPATAWGTSEDSGGRAPGQDSHTEGSSGGQPAPAPFTSPPPSLLQPQHQFTSKTVRASSPPLTPGHAGGMQGGADEIPPCQVIRPEPCGACGSRLRFGKAALKCRRCQLLLHTKCRPCCPGPCGPRARQHAWPREGVLADFAPPTPPLVPALVVHCVTEVETRGLAEAGLYRVPGAEPLVREWKQRLLRAGGALPSLGDVSDIHVVCGVLKDFLRGLKEPLVTFSLHPAFLRAADIPDETACSTALRHVVGKLPPANRDTLAFLMLHLLRVSRSPDCKMDILNLSRVFGPTLVGHSSATPTPLAIMEDTPRQSKVRGAPGAGGAPGATSSPGLYPSVPRWWLGSSPCRPTSGEASWGLEQENLVPTPASAPDPGGERGEPPGPPPLVLTAGLGCDTLTPNLHSVPQSPSATPSPPRSPTGGS</sequence>
<dbReference type="InterPro" id="IPR000198">
    <property type="entry name" value="RhoGAP_dom"/>
</dbReference>
<evidence type="ECO:0000259" key="5">
    <source>
        <dbReference type="PROSITE" id="PS50081"/>
    </source>
</evidence>
<dbReference type="SMART" id="SM00324">
    <property type="entry name" value="RhoGAP"/>
    <property type="match status" value="1"/>
</dbReference>
<dbReference type="GO" id="GO:0007266">
    <property type="term" value="P:Rho protein signal transduction"/>
    <property type="evidence" value="ECO:0007669"/>
    <property type="project" value="TreeGrafter"/>
</dbReference>
<evidence type="ECO:0000313" key="7">
    <source>
        <dbReference type="Ensembl" id="ENSAPLP00020007227.1"/>
    </source>
</evidence>
<keyword evidence="1" id="KW-0479">Metal-binding</keyword>
<keyword evidence="3" id="KW-0175">Coiled coil</keyword>
<dbReference type="PANTHER" id="PTHR46199">
    <property type="entry name" value="RAC GTPASE-ACTIVATING PROTEIN 1"/>
    <property type="match status" value="1"/>
</dbReference>
<reference evidence="7" key="1">
    <citation type="submission" date="2019-08" db="EMBL/GenBank/DDBJ databases">
        <title>Three high-quality genomes provides insights into domestication of ducks.</title>
        <authorList>
            <person name="Hou Z.C."/>
            <person name="Zhu F."/>
            <person name="Yin Z.T."/>
            <person name="Zhang F."/>
        </authorList>
    </citation>
    <scope>NUCLEOTIDE SEQUENCE [LARGE SCALE GENOMIC DNA]</scope>
</reference>
<evidence type="ECO:0000256" key="1">
    <source>
        <dbReference type="ARBA" id="ARBA00022723"/>
    </source>
</evidence>
<feature type="region of interest" description="Disordered" evidence="4">
    <location>
        <begin position="484"/>
        <end position="519"/>
    </location>
</feature>
<dbReference type="CDD" id="cd20821">
    <property type="entry name" value="C1_MgcRacGAP"/>
    <property type="match status" value="1"/>
</dbReference>
<dbReference type="PANTHER" id="PTHR46199:SF4">
    <property type="entry name" value="RAC GTPASE-ACTIVATING PROTEIN 1"/>
    <property type="match status" value="1"/>
</dbReference>
<dbReference type="InterPro" id="IPR002219">
    <property type="entry name" value="PKC_DAG/PE"/>
</dbReference>
<feature type="coiled-coil region" evidence="3">
    <location>
        <begin position="37"/>
        <end position="92"/>
    </location>
</feature>
<dbReference type="SUPFAM" id="SSF57889">
    <property type="entry name" value="Cysteine-rich domain"/>
    <property type="match status" value="1"/>
</dbReference>
<feature type="region of interest" description="Disordered" evidence="4">
    <location>
        <begin position="549"/>
        <end position="608"/>
    </location>
</feature>
<feature type="compositionally biased region" description="Polar residues" evidence="4">
    <location>
        <begin position="234"/>
        <end position="243"/>
    </location>
</feature>
<protein>
    <recommendedName>
        <fullName evidence="9">RGAP1 protein</fullName>
    </recommendedName>
</protein>
<dbReference type="PROSITE" id="PS50081">
    <property type="entry name" value="ZF_DAG_PE_2"/>
    <property type="match status" value="1"/>
</dbReference>
<dbReference type="GO" id="GO:0005634">
    <property type="term" value="C:nucleus"/>
    <property type="evidence" value="ECO:0007669"/>
    <property type="project" value="TreeGrafter"/>
</dbReference>
<feature type="domain" description="Phorbol-ester/DAG-type" evidence="5">
    <location>
        <begin position="233"/>
        <end position="309"/>
    </location>
</feature>
<dbReference type="InterPro" id="IPR046349">
    <property type="entry name" value="C1-like_sf"/>
</dbReference>